<evidence type="ECO:0000313" key="2">
    <source>
        <dbReference type="Proteomes" id="UP001469553"/>
    </source>
</evidence>
<sequence length="101" mass="10962">MSSESSDGAAFVVTLKWDSSGGLFALGLDVGRYFTFYSKQGINTERAHLNTCPRCAKQNEVQQRSLRGCSKVEQLRAINCPLMPHSYKGGGIAAQLNTTCS</sequence>
<name>A0ABV0YLR3_9TELE</name>
<protein>
    <submittedName>
        <fullName evidence="1">Uncharacterized protein</fullName>
    </submittedName>
</protein>
<dbReference type="Proteomes" id="UP001469553">
    <property type="component" value="Unassembled WGS sequence"/>
</dbReference>
<comment type="caution">
    <text evidence="1">The sequence shown here is derived from an EMBL/GenBank/DDBJ whole genome shotgun (WGS) entry which is preliminary data.</text>
</comment>
<dbReference type="EMBL" id="JAHRIP010037741">
    <property type="protein sequence ID" value="MEQ2294365.1"/>
    <property type="molecule type" value="Genomic_DNA"/>
</dbReference>
<organism evidence="1 2">
    <name type="scientific">Ameca splendens</name>
    <dbReference type="NCBI Taxonomy" id="208324"/>
    <lineage>
        <taxon>Eukaryota</taxon>
        <taxon>Metazoa</taxon>
        <taxon>Chordata</taxon>
        <taxon>Craniata</taxon>
        <taxon>Vertebrata</taxon>
        <taxon>Euteleostomi</taxon>
        <taxon>Actinopterygii</taxon>
        <taxon>Neopterygii</taxon>
        <taxon>Teleostei</taxon>
        <taxon>Neoteleostei</taxon>
        <taxon>Acanthomorphata</taxon>
        <taxon>Ovalentaria</taxon>
        <taxon>Atherinomorphae</taxon>
        <taxon>Cyprinodontiformes</taxon>
        <taxon>Goodeidae</taxon>
        <taxon>Ameca</taxon>
    </lineage>
</organism>
<reference evidence="1 2" key="1">
    <citation type="submission" date="2021-06" db="EMBL/GenBank/DDBJ databases">
        <authorList>
            <person name="Palmer J.M."/>
        </authorList>
    </citation>
    <scope>NUCLEOTIDE SEQUENCE [LARGE SCALE GENOMIC DNA]</scope>
    <source>
        <strain evidence="1 2">AS_MEX2019</strain>
        <tissue evidence="1">Muscle</tissue>
    </source>
</reference>
<keyword evidence="2" id="KW-1185">Reference proteome</keyword>
<gene>
    <name evidence="1" type="ORF">AMECASPLE_003145</name>
</gene>
<proteinExistence type="predicted"/>
<evidence type="ECO:0000313" key="1">
    <source>
        <dbReference type="EMBL" id="MEQ2294365.1"/>
    </source>
</evidence>
<accession>A0ABV0YLR3</accession>